<evidence type="ECO:0000256" key="1">
    <source>
        <dbReference type="SAM" id="MobiDB-lite"/>
    </source>
</evidence>
<comment type="caution">
    <text evidence="2">The sequence shown here is derived from an EMBL/GenBank/DDBJ whole genome shotgun (WGS) entry which is preliminary data.</text>
</comment>
<evidence type="ECO:0008006" key="4">
    <source>
        <dbReference type="Google" id="ProtNLM"/>
    </source>
</evidence>
<organism evidence="2 3">
    <name type="scientific">Achromobacter ruhlandii</name>
    <dbReference type="NCBI Taxonomy" id="72557"/>
    <lineage>
        <taxon>Bacteria</taxon>
        <taxon>Pseudomonadati</taxon>
        <taxon>Pseudomonadota</taxon>
        <taxon>Betaproteobacteria</taxon>
        <taxon>Burkholderiales</taxon>
        <taxon>Alcaligenaceae</taxon>
        <taxon>Achromobacter</taxon>
    </lineage>
</organism>
<feature type="compositionally biased region" description="Low complexity" evidence="1">
    <location>
        <begin position="148"/>
        <end position="157"/>
    </location>
</feature>
<evidence type="ECO:0000313" key="2">
    <source>
        <dbReference type="EMBL" id="CAB3956093.1"/>
    </source>
</evidence>
<dbReference type="EMBL" id="CADILJ010000068">
    <property type="protein sequence ID" value="CAB3956093.1"/>
    <property type="molecule type" value="Genomic_DNA"/>
</dbReference>
<protein>
    <recommendedName>
        <fullName evidence="4">DnaT DNA-binding domain-containing protein</fullName>
    </recommendedName>
</protein>
<accession>A0ABM8M0T0</accession>
<evidence type="ECO:0000313" key="3">
    <source>
        <dbReference type="Proteomes" id="UP000494161"/>
    </source>
</evidence>
<sequence length="280" mass="30106">MARIRSIKPEFWTSEQVMNCSPMARLLFIGLWNFCDDAGNHVASAKTIKANVFPGDDIMSSSIQGLLDELSSNGLIAYYSFENKDFLHVTGWHHQKIERPTYKHPPFKPGDSALTRRALDESSPPEGSGVDKEGKGKENVSPDGDTTAGAVPGKAAPPAEPAEPEPAGLAPAEALFQVAVPWFVARGVRDSSARSLLGGARKQLGDQGAWELASECMRVEALEPAAWLSKALNERIARQPSRRPGSGLPPVNAAAENAEAKRLLFGAGARAQQQQEVIDV</sequence>
<proteinExistence type="predicted"/>
<keyword evidence="3" id="KW-1185">Reference proteome</keyword>
<feature type="region of interest" description="Disordered" evidence="1">
    <location>
        <begin position="100"/>
        <end position="167"/>
    </location>
</feature>
<gene>
    <name evidence="2" type="ORF">LMG7053_04895</name>
</gene>
<reference evidence="2 3" key="1">
    <citation type="submission" date="2020-04" db="EMBL/GenBank/DDBJ databases">
        <authorList>
            <person name="De Canck E."/>
        </authorList>
    </citation>
    <scope>NUCLEOTIDE SEQUENCE [LARGE SCALE GENOMIC DNA]</scope>
    <source>
        <strain evidence="2 3">LMG 7053</strain>
    </source>
</reference>
<feature type="compositionally biased region" description="Basic and acidic residues" evidence="1">
    <location>
        <begin position="129"/>
        <end position="140"/>
    </location>
</feature>
<dbReference type="RefSeq" id="WP_217482085.1">
    <property type="nucleotide sequence ID" value="NZ_CADILJ010000068.1"/>
</dbReference>
<dbReference type="Proteomes" id="UP000494161">
    <property type="component" value="Unassembled WGS sequence"/>
</dbReference>
<name>A0ABM8M0T0_9BURK</name>